<protein>
    <recommendedName>
        <fullName evidence="4">Lipoprotein</fullName>
    </recommendedName>
</protein>
<dbReference type="EMBL" id="NUHO01000097">
    <property type="protein sequence ID" value="PGM90044.1"/>
    <property type="molecule type" value="Genomic_DNA"/>
</dbReference>
<feature type="region of interest" description="Disordered" evidence="1">
    <location>
        <begin position="22"/>
        <end position="42"/>
    </location>
</feature>
<evidence type="ECO:0000313" key="2">
    <source>
        <dbReference type="EMBL" id="PGM90044.1"/>
    </source>
</evidence>
<comment type="caution">
    <text evidence="2">The sequence shown here is derived from an EMBL/GenBank/DDBJ whole genome shotgun (WGS) entry which is preliminary data.</text>
</comment>
<evidence type="ECO:0000256" key="1">
    <source>
        <dbReference type="SAM" id="MobiDB-lite"/>
    </source>
</evidence>
<evidence type="ECO:0000313" key="3">
    <source>
        <dbReference type="Proteomes" id="UP000222054"/>
    </source>
</evidence>
<organism evidence="2 3">
    <name type="scientific">Bacillus cereus</name>
    <dbReference type="NCBI Taxonomy" id="1396"/>
    <lineage>
        <taxon>Bacteria</taxon>
        <taxon>Bacillati</taxon>
        <taxon>Bacillota</taxon>
        <taxon>Bacilli</taxon>
        <taxon>Bacillales</taxon>
        <taxon>Bacillaceae</taxon>
        <taxon>Bacillus</taxon>
        <taxon>Bacillus cereus group</taxon>
    </lineage>
</organism>
<dbReference type="AlphaFoldDB" id="A0A2B9DQE8"/>
<proteinExistence type="predicted"/>
<reference evidence="2 3" key="1">
    <citation type="submission" date="2017-09" db="EMBL/GenBank/DDBJ databases">
        <title>Large-scale bioinformatics analysis of Bacillus genomes uncovers conserved roles of natural products in bacterial physiology.</title>
        <authorList>
            <consortium name="Agbiome Team Llc"/>
            <person name="Bleich R.M."/>
            <person name="Grubbs K.J."/>
            <person name="Santa Maria K.C."/>
            <person name="Allen S.E."/>
            <person name="Farag S."/>
            <person name="Shank E.A."/>
            <person name="Bowers A."/>
        </authorList>
    </citation>
    <scope>NUCLEOTIDE SEQUENCE [LARGE SCALE GENOMIC DNA]</scope>
    <source>
        <strain evidence="2 3">AFS053130</strain>
    </source>
</reference>
<dbReference type="PROSITE" id="PS51257">
    <property type="entry name" value="PROKAR_LIPOPROTEIN"/>
    <property type="match status" value="1"/>
</dbReference>
<accession>A0A2B9DQE8</accession>
<name>A0A2B9DQE8_BACCE</name>
<feature type="compositionally biased region" description="Basic and acidic residues" evidence="1">
    <location>
        <begin position="22"/>
        <end position="31"/>
    </location>
</feature>
<sequence>MKRKVLSVALPILLISGVGCSKDDTEKKKADSLQVAEAESDKKALETVNKEVDKLRKEKDELEKKVAEAESDKKALETANKEVDKLRKEKDELEKKIVKEPGIKERESKDKDPITEVHNPITIKQYQEKMETLVNQFSRELQATKPIFAKDQTLKTNQVELKKQFEVVKGELRKLKELDPPKAYDYFQEQLRDDVKIIEICIDQIFVGLDEKDNEKANSSLKAMYGHIDDMGLTLSEIRKVEG</sequence>
<dbReference type="Proteomes" id="UP000222054">
    <property type="component" value="Unassembled WGS sequence"/>
</dbReference>
<gene>
    <name evidence="2" type="ORF">CN958_22700</name>
</gene>
<dbReference type="RefSeq" id="WP_098778546.1">
    <property type="nucleotide sequence ID" value="NZ_NUHO01000097.1"/>
</dbReference>
<evidence type="ECO:0008006" key="4">
    <source>
        <dbReference type="Google" id="ProtNLM"/>
    </source>
</evidence>